<keyword evidence="5" id="KW-0165">Cleavage on pair of basic residues</keyword>
<evidence type="ECO:0000259" key="12">
    <source>
        <dbReference type="PROSITE" id="PS51362"/>
    </source>
</evidence>
<accession>A0A2G9RWL5</accession>
<comment type="similarity">
    <text evidence="2 10">Belongs to the TGF-beta family.</text>
</comment>
<evidence type="ECO:0000256" key="3">
    <source>
        <dbReference type="ARBA" id="ARBA00022473"/>
    </source>
</evidence>
<dbReference type="GO" id="GO:0008083">
    <property type="term" value="F:growth factor activity"/>
    <property type="evidence" value="ECO:0007669"/>
    <property type="project" value="UniProtKB-KW"/>
</dbReference>
<dbReference type="OrthoDB" id="5949851at2759"/>
<dbReference type="SUPFAM" id="SSF57501">
    <property type="entry name" value="Cystine-knot cytokines"/>
    <property type="match status" value="1"/>
</dbReference>
<evidence type="ECO:0000256" key="9">
    <source>
        <dbReference type="ARBA" id="ARBA00023180"/>
    </source>
</evidence>
<dbReference type="PANTHER" id="PTHR11848:SF159">
    <property type="entry name" value="NODAL HOMOLOG"/>
    <property type="match status" value="1"/>
</dbReference>
<dbReference type="GO" id="GO:0005615">
    <property type="term" value="C:extracellular space"/>
    <property type="evidence" value="ECO:0007669"/>
    <property type="project" value="TreeGrafter"/>
</dbReference>
<evidence type="ECO:0000256" key="5">
    <source>
        <dbReference type="ARBA" id="ARBA00022685"/>
    </source>
</evidence>
<dbReference type="PANTHER" id="PTHR11848">
    <property type="entry name" value="TGF-BETA FAMILY"/>
    <property type="match status" value="1"/>
</dbReference>
<evidence type="ECO:0000313" key="14">
    <source>
        <dbReference type="Proteomes" id="UP000228934"/>
    </source>
</evidence>
<evidence type="ECO:0000256" key="10">
    <source>
        <dbReference type="RuleBase" id="RU000354"/>
    </source>
</evidence>
<evidence type="ECO:0000256" key="2">
    <source>
        <dbReference type="ARBA" id="ARBA00006656"/>
    </source>
</evidence>
<keyword evidence="6" id="KW-0732">Signal</keyword>
<evidence type="ECO:0000256" key="1">
    <source>
        <dbReference type="ARBA" id="ARBA00004613"/>
    </source>
</evidence>
<dbReference type="GO" id="GO:0005125">
    <property type="term" value="F:cytokine activity"/>
    <property type="evidence" value="ECO:0007669"/>
    <property type="project" value="TreeGrafter"/>
</dbReference>
<evidence type="ECO:0000256" key="11">
    <source>
        <dbReference type="SAM" id="MobiDB-lite"/>
    </source>
</evidence>
<sequence>MFSSDLLYKQESTADMVLLGSIICLALVSFIFATPLGRHTDEQNPSNWKRHSHKTDYPVYMMQLYQSLIMGNRTDFPGVEHPVLQESDMVLSLTAKSCSEAGNLWKMSFDMSSISTNTELKLVELRIRLPSFKKASNITVEIYHSKDGHDKLFMGSFMSNPSAAKGNSWKIFNLTRIVQYFIHHGEPILNTDFVAAEDTTERHTESGNVREPGQVPHQNKDHFSAEKVMLVVFAREKTSDNHFGSPSLIKTVQSSKYIMRDWPTKVTGLRRHRRNHISENSIFVNGLPTRTESSGPLCRRVDMWVEFDKIEWGNQIIYPRRYNAYRCEGACPIPLNENFKSTNHAFIKSLVKMFDSEKVECSSCVPVKMSSRSMLMYEDNKISLKHHEDMVVDTMAAAAAENRAGYRRRLPTSLDPGTVHGVPTLFETESRLDLPGSDLSLKLSSILSGKRHLQNIKYPLYMMQLYHNLLMRNESKLSERANTSDYDIVLSLVAKTTFCVLSVYVYSCLATIQTAV</sequence>
<dbReference type="Proteomes" id="UP000228934">
    <property type="component" value="Unassembled WGS sequence"/>
</dbReference>
<keyword evidence="14" id="KW-1185">Reference proteome</keyword>
<dbReference type="InterPro" id="IPR001839">
    <property type="entry name" value="TGF-b_C"/>
</dbReference>
<feature type="domain" description="TGF-beta family profile" evidence="12">
    <location>
        <begin position="271"/>
        <end position="398"/>
    </location>
</feature>
<dbReference type="PROSITE" id="PS00250">
    <property type="entry name" value="TGF_BETA_1"/>
    <property type="match status" value="1"/>
</dbReference>
<dbReference type="GO" id="GO:0009888">
    <property type="term" value="P:tissue development"/>
    <property type="evidence" value="ECO:0007669"/>
    <property type="project" value="UniProtKB-ARBA"/>
</dbReference>
<feature type="region of interest" description="Disordered" evidence="11">
    <location>
        <begin position="200"/>
        <end position="219"/>
    </location>
</feature>
<evidence type="ECO:0000256" key="7">
    <source>
        <dbReference type="ARBA" id="ARBA00023030"/>
    </source>
</evidence>
<keyword evidence="3" id="KW-0217">Developmental protein</keyword>
<dbReference type="PROSITE" id="PS51362">
    <property type="entry name" value="TGF_BETA_2"/>
    <property type="match status" value="1"/>
</dbReference>
<proteinExistence type="inferred from homology"/>
<gene>
    <name evidence="13" type="ORF">AB205_0047430</name>
</gene>
<comment type="subcellular location">
    <subcellularLocation>
        <location evidence="1">Secreted</location>
    </subcellularLocation>
</comment>
<dbReference type="InterPro" id="IPR017948">
    <property type="entry name" value="TGFb_CS"/>
</dbReference>
<name>A0A2G9RWL5_AQUCT</name>
<keyword evidence="4" id="KW-0964">Secreted</keyword>
<organism evidence="13 14">
    <name type="scientific">Aquarana catesbeiana</name>
    <name type="common">American bullfrog</name>
    <name type="synonym">Rana catesbeiana</name>
    <dbReference type="NCBI Taxonomy" id="8400"/>
    <lineage>
        <taxon>Eukaryota</taxon>
        <taxon>Metazoa</taxon>
        <taxon>Chordata</taxon>
        <taxon>Craniata</taxon>
        <taxon>Vertebrata</taxon>
        <taxon>Euteleostomi</taxon>
        <taxon>Amphibia</taxon>
        <taxon>Batrachia</taxon>
        <taxon>Anura</taxon>
        <taxon>Neobatrachia</taxon>
        <taxon>Ranoidea</taxon>
        <taxon>Ranidae</taxon>
        <taxon>Aquarana</taxon>
    </lineage>
</organism>
<evidence type="ECO:0000313" key="13">
    <source>
        <dbReference type="EMBL" id="PIO32278.1"/>
    </source>
</evidence>
<keyword evidence="9" id="KW-0325">Glycoprotein</keyword>
<dbReference type="FunFam" id="2.10.90.10:FF:000026">
    <property type="entry name" value="Nodal homolog 3-A"/>
    <property type="match status" value="1"/>
</dbReference>
<dbReference type="InterPro" id="IPR029034">
    <property type="entry name" value="Cystine-knot_cytokine"/>
</dbReference>
<reference evidence="14" key="1">
    <citation type="journal article" date="2017" name="Nat. Commun.">
        <title>The North American bullfrog draft genome provides insight into hormonal regulation of long noncoding RNA.</title>
        <authorList>
            <person name="Hammond S.A."/>
            <person name="Warren R.L."/>
            <person name="Vandervalk B.P."/>
            <person name="Kucuk E."/>
            <person name="Khan H."/>
            <person name="Gibb E.A."/>
            <person name="Pandoh P."/>
            <person name="Kirk H."/>
            <person name="Zhao Y."/>
            <person name="Jones M."/>
            <person name="Mungall A.J."/>
            <person name="Coope R."/>
            <person name="Pleasance S."/>
            <person name="Moore R.A."/>
            <person name="Holt R.A."/>
            <person name="Round J.M."/>
            <person name="Ohora S."/>
            <person name="Walle B.V."/>
            <person name="Veldhoen N."/>
            <person name="Helbing C.C."/>
            <person name="Birol I."/>
        </authorList>
    </citation>
    <scope>NUCLEOTIDE SEQUENCE [LARGE SCALE GENOMIC DNA]</scope>
</reference>
<keyword evidence="7 10" id="KW-0339">Growth factor</keyword>
<dbReference type="SMART" id="SM00204">
    <property type="entry name" value="TGFB"/>
    <property type="match status" value="1"/>
</dbReference>
<dbReference type="EMBL" id="KV933100">
    <property type="protein sequence ID" value="PIO32278.1"/>
    <property type="molecule type" value="Genomic_DNA"/>
</dbReference>
<dbReference type="Pfam" id="PF00688">
    <property type="entry name" value="TGFb_propeptide"/>
    <property type="match status" value="1"/>
</dbReference>
<dbReference type="GO" id="GO:0007369">
    <property type="term" value="P:gastrulation"/>
    <property type="evidence" value="ECO:0007669"/>
    <property type="project" value="UniProtKB-ARBA"/>
</dbReference>
<dbReference type="AlphaFoldDB" id="A0A2G9RWL5"/>
<evidence type="ECO:0000256" key="4">
    <source>
        <dbReference type="ARBA" id="ARBA00022525"/>
    </source>
</evidence>
<dbReference type="Gene3D" id="2.10.90.10">
    <property type="entry name" value="Cystine-knot cytokines"/>
    <property type="match status" value="1"/>
</dbReference>
<dbReference type="Pfam" id="PF00019">
    <property type="entry name" value="TGF_beta"/>
    <property type="match status" value="1"/>
</dbReference>
<keyword evidence="8" id="KW-1015">Disulfide bond</keyword>
<dbReference type="InterPro" id="IPR015615">
    <property type="entry name" value="TGF-beta-rel"/>
</dbReference>
<dbReference type="InterPro" id="IPR001111">
    <property type="entry name" value="TGF-b_propeptide"/>
</dbReference>
<evidence type="ECO:0000256" key="6">
    <source>
        <dbReference type="ARBA" id="ARBA00022729"/>
    </source>
</evidence>
<evidence type="ECO:0000256" key="8">
    <source>
        <dbReference type="ARBA" id="ARBA00023157"/>
    </source>
</evidence>
<protein>
    <recommendedName>
        <fullName evidence="12">TGF-beta family profile domain-containing protein</fullName>
    </recommendedName>
</protein>